<keyword evidence="4" id="KW-1185">Reference proteome</keyword>
<feature type="compositionally biased region" description="Basic and acidic residues" evidence="1">
    <location>
        <begin position="105"/>
        <end position="117"/>
    </location>
</feature>
<dbReference type="KEGG" id="clec:106661325"/>
<dbReference type="AlphaFoldDB" id="A0A8I6TBA1"/>
<dbReference type="OrthoDB" id="6615219at2759"/>
<accession>A0A8I6TBA1</accession>
<feature type="signal peptide" evidence="2">
    <location>
        <begin position="1"/>
        <end position="16"/>
    </location>
</feature>
<dbReference type="Proteomes" id="UP000494040">
    <property type="component" value="Unassembled WGS sequence"/>
</dbReference>
<keyword evidence="2" id="KW-0732">Signal</keyword>
<dbReference type="RefSeq" id="XP_014240112.1">
    <property type="nucleotide sequence ID" value="XM_014384626.2"/>
</dbReference>
<organism evidence="3 4">
    <name type="scientific">Cimex lectularius</name>
    <name type="common">Bed bug</name>
    <name type="synonym">Acanthia lectularia</name>
    <dbReference type="NCBI Taxonomy" id="79782"/>
    <lineage>
        <taxon>Eukaryota</taxon>
        <taxon>Metazoa</taxon>
        <taxon>Ecdysozoa</taxon>
        <taxon>Arthropoda</taxon>
        <taxon>Hexapoda</taxon>
        <taxon>Insecta</taxon>
        <taxon>Pterygota</taxon>
        <taxon>Neoptera</taxon>
        <taxon>Paraneoptera</taxon>
        <taxon>Hemiptera</taxon>
        <taxon>Heteroptera</taxon>
        <taxon>Panheteroptera</taxon>
        <taxon>Cimicomorpha</taxon>
        <taxon>Cimicidae</taxon>
        <taxon>Cimex</taxon>
    </lineage>
</organism>
<reference evidence="3" key="1">
    <citation type="submission" date="2022-01" db="UniProtKB">
        <authorList>
            <consortium name="EnsemblMetazoa"/>
        </authorList>
    </citation>
    <scope>IDENTIFICATION</scope>
</reference>
<sequence length="160" mass="17788">MKSVVALLCLATVALANEKAFFFFTAPRVVEEVSVEQVTSDVMAKLKDAQGSDTGVYHVYLPDGRLQKVEYTTAPLEAQPKKETEQPKKPFFPVFKTVALPTPADDMKDNKESENYKSESPATGYVASVTYTDVEPLQGPVYVYNPKPAVRTVRYAPQYQ</sequence>
<evidence type="ECO:0000256" key="2">
    <source>
        <dbReference type="SAM" id="SignalP"/>
    </source>
</evidence>
<dbReference type="GeneID" id="106661325"/>
<feature type="region of interest" description="Disordered" evidence="1">
    <location>
        <begin position="102"/>
        <end position="122"/>
    </location>
</feature>
<dbReference type="EnsemblMetazoa" id="XM_014384626.2">
    <property type="protein sequence ID" value="XP_014240112.1"/>
    <property type="gene ID" value="LOC106661325"/>
</dbReference>
<evidence type="ECO:0000313" key="4">
    <source>
        <dbReference type="Proteomes" id="UP000494040"/>
    </source>
</evidence>
<evidence type="ECO:0008006" key="5">
    <source>
        <dbReference type="Google" id="ProtNLM"/>
    </source>
</evidence>
<feature type="chain" id="PRO_5035237118" description="CPR type cuticle protein" evidence="2">
    <location>
        <begin position="17"/>
        <end position="160"/>
    </location>
</feature>
<name>A0A8I6TBA1_CIMLE</name>
<evidence type="ECO:0000256" key="1">
    <source>
        <dbReference type="SAM" id="MobiDB-lite"/>
    </source>
</evidence>
<protein>
    <recommendedName>
        <fullName evidence="5">CPR type cuticle protein</fullName>
    </recommendedName>
</protein>
<evidence type="ECO:0000313" key="3">
    <source>
        <dbReference type="EnsemblMetazoa" id="XP_014240112.1"/>
    </source>
</evidence>
<proteinExistence type="predicted"/>